<feature type="compositionally biased region" description="Basic and acidic residues" evidence="2">
    <location>
        <begin position="400"/>
        <end position="412"/>
    </location>
</feature>
<feature type="compositionally biased region" description="Polar residues" evidence="2">
    <location>
        <begin position="495"/>
        <end position="504"/>
    </location>
</feature>
<feature type="coiled-coil region" evidence="1">
    <location>
        <begin position="154"/>
        <end position="310"/>
    </location>
</feature>
<comment type="caution">
    <text evidence="4">The sequence shown here is derived from an EMBL/GenBank/DDBJ whole genome shotgun (WGS) entry which is preliminary data.</text>
</comment>
<reference evidence="4 5" key="1">
    <citation type="journal article" date="2014" name="Genome Biol. Evol.">
        <title>The secreted proteins of Achlya hypogyna and Thraustotheca clavata identify the ancestral oomycete secretome and reveal gene acquisitions by horizontal gene transfer.</title>
        <authorList>
            <person name="Misner I."/>
            <person name="Blouin N."/>
            <person name="Leonard G."/>
            <person name="Richards T.A."/>
            <person name="Lane C.E."/>
        </authorList>
    </citation>
    <scope>NUCLEOTIDE SEQUENCE [LARGE SCALE GENOMIC DNA]</scope>
    <source>
        <strain evidence="4 5">ATCC 34112</strain>
    </source>
</reference>
<feature type="domain" description="FHA" evidence="3">
    <location>
        <begin position="19"/>
        <end position="69"/>
    </location>
</feature>
<dbReference type="SUPFAM" id="SSF49879">
    <property type="entry name" value="SMAD/FHA domain"/>
    <property type="match status" value="1"/>
</dbReference>
<dbReference type="CDD" id="cd00060">
    <property type="entry name" value="FHA"/>
    <property type="match status" value="1"/>
</dbReference>
<feature type="region of interest" description="Disordered" evidence="2">
    <location>
        <begin position="478"/>
        <end position="504"/>
    </location>
</feature>
<evidence type="ECO:0000259" key="3">
    <source>
        <dbReference type="PROSITE" id="PS50006"/>
    </source>
</evidence>
<keyword evidence="5" id="KW-1185">Reference proteome</keyword>
<gene>
    <name evidence="4" type="ORF">THRCLA_02435</name>
</gene>
<proteinExistence type="predicted"/>
<evidence type="ECO:0000313" key="5">
    <source>
        <dbReference type="Proteomes" id="UP000243217"/>
    </source>
</evidence>
<accession>A0A1W0A583</accession>
<dbReference type="STRING" id="74557.A0A1W0A583"/>
<organism evidence="4 5">
    <name type="scientific">Thraustotheca clavata</name>
    <dbReference type="NCBI Taxonomy" id="74557"/>
    <lineage>
        <taxon>Eukaryota</taxon>
        <taxon>Sar</taxon>
        <taxon>Stramenopiles</taxon>
        <taxon>Oomycota</taxon>
        <taxon>Saprolegniomycetes</taxon>
        <taxon>Saprolegniales</taxon>
        <taxon>Achlyaceae</taxon>
        <taxon>Thraustotheca</taxon>
    </lineage>
</organism>
<evidence type="ECO:0000256" key="1">
    <source>
        <dbReference type="SAM" id="Coils"/>
    </source>
</evidence>
<feature type="compositionally biased region" description="Polar residues" evidence="2">
    <location>
        <begin position="434"/>
        <end position="459"/>
    </location>
</feature>
<dbReference type="SMART" id="SM00240">
    <property type="entry name" value="FHA"/>
    <property type="match status" value="1"/>
</dbReference>
<dbReference type="Gene3D" id="2.60.200.20">
    <property type="match status" value="1"/>
</dbReference>
<dbReference type="InterPro" id="IPR000253">
    <property type="entry name" value="FHA_dom"/>
</dbReference>
<evidence type="ECO:0000256" key="2">
    <source>
        <dbReference type="SAM" id="MobiDB-lite"/>
    </source>
</evidence>
<name>A0A1W0A583_9STRA</name>
<sequence length="504" mass="57434">MWGQLIGPTGVLDLVLPRSRIGRLAKKADVVINKPYISGVHCTIELCEDNSVQLTDLSTNGVYVNGNVVGRSVPMRIVEDDEISFTKPGVKSPGVEPTFFRFHFVNGNEPQTPSHRLNKRPRSPFTTPDQTVINSAKKLCVSSTTQRDELISGTEAMQRANQELRQRIVDLGNQENELKEKVQSMLVVINDKQTEHEKTNDELMKLRAHTMQQDHKVEELTANTELFKQQEEEWKAKEAEWIKQKESHTATSAELAALQRQAENTQNIVKLLEQQLEENSTKLNQATQQVRDLEVENHKLKMQLDTFQMKHDRVQEDTRRGTQEEMLVMKARFATAREAFLQMEHFMSLLGEQIQIPAAKTYSAKRELLARDFEEDEDDETQCMDRSKVVSTLEYTDESDSGKVEYLDEETKPITPPPSNQDFDNSSDDEQEAKQSSSDSVISPEQVQLIDTTTNSPETTDVVKPLIIETKKRWLQLNSNDDSHNDSGTGLFDETQISQDLQDE</sequence>
<protein>
    <recommendedName>
        <fullName evidence="3">FHA domain-containing protein</fullName>
    </recommendedName>
</protein>
<dbReference type="InterPro" id="IPR008984">
    <property type="entry name" value="SMAD_FHA_dom_sf"/>
</dbReference>
<dbReference type="AlphaFoldDB" id="A0A1W0A583"/>
<evidence type="ECO:0000313" key="4">
    <source>
        <dbReference type="EMBL" id="OQS05432.1"/>
    </source>
</evidence>
<feature type="region of interest" description="Disordered" evidence="2">
    <location>
        <begin position="110"/>
        <end position="129"/>
    </location>
</feature>
<dbReference type="Proteomes" id="UP000243217">
    <property type="component" value="Unassembled WGS sequence"/>
</dbReference>
<dbReference type="OrthoDB" id="21204at2759"/>
<feature type="region of interest" description="Disordered" evidence="2">
    <location>
        <begin position="392"/>
        <end position="461"/>
    </location>
</feature>
<keyword evidence="1" id="KW-0175">Coiled coil</keyword>
<dbReference type="PROSITE" id="PS50006">
    <property type="entry name" value="FHA_DOMAIN"/>
    <property type="match status" value="1"/>
</dbReference>
<dbReference type="EMBL" id="JNBS01000458">
    <property type="protein sequence ID" value="OQS05432.1"/>
    <property type="molecule type" value="Genomic_DNA"/>
</dbReference>
<dbReference type="Pfam" id="PF00498">
    <property type="entry name" value="FHA"/>
    <property type="match status" value="1"/>
</dbReference>